<dbReference type="STRING" id="542762.A0A4S4DPX5"/>
<protein>
    <recommendedName>
        <fullName evidence="7">C2 tensin-type domain-containing protein</fullName>
    </recommendedName>
</protein>
<organism evidence="5 6">
    <name type="scientific">Camellia sinensis var. sinensis</name>
    <name type="common">China tea</name>
    <dbReference type="NCBI Taxonomy" id="542762"/>
    <lineage>
        <taxon>Eukaryota</taxon>
        <taxon>Viridiplantae</taxon>
        <taxon>Streptophyta</taxon>
        <taxon>Embryophyta</taxon>
        <taxon>Tracheophyta</taxon>
        <taxon>Spermatophyta</taxon>
        <taxon>Magnoliopsida</taxon>
        <taxon>eudicotyledons</taxon>
        <taxon>Gunneridae</taxon>
        <taxon>Pentapetalae</taxon>
        <taxon>asterids</taxon>
        <taxon>Ericales</taxon>
        <taxon>Theaceae</taxon>
        <taxon>Camellia</taxon>
    </lineage>
</organism>
<gene>
    <name evidence="5" type="ORF">TEA_012939</name>
</gene>
<evidence type="ECO:0000256" key="2">
    <source>
        <dbReference type="ARBA" id="ARBA00022912"/>
    </source>
</evidence>
<dbReference type="InterPro" id="IPR035892">
    <property type="entry name" value="C2_domain_sf"/>
</dbReference>
<feature type="domain" description="C2 tensin-type" evidence="4">
    <location>
        <begin position="185"/>
        <end position="340"/>
    </location>
</feature>
<dbReference type="GO" id="GO:0005829">
    <property type="term" value="C:cytosol"/>
    <property type="evidence" value="ECO:0007669"/>
    <property type="project" value="TreeGrafter"/>
</dbReference>
<proteinExistence type="predicted"/>
<evidence type="ECO:0000259" key="4">
    <source>
        <dbReference type="PROSITE" id="PS51182"/>
    </source>
</evidence>
<sequence length="356" mass="40529">MGLKISKMGPGKAENPSLLRVQHQLINYLSRSFYIRNLVSKQRRRMLVGGYDLDMSYITDRLLAMSFPAERMRSIYRNPLWQVKDVLDMRHHGHYKAGKGRTGLMVSAYLVYSGMSAEEALQVYAHKRTTNNEGVSIPSQRRYVGYWENTLSIPRGVDHDPPSVNSPEPCSRELVRIRLYDTVNTGSVFFVVSELQEVPGQRYCPPVEVFKSCCREVKKGCVRPNSSRYYLSFVDQGGEGNRSEPVEPHLVVQMDTESSVLYQKTCLDYCFEKPIKLTGDVRVIFYEKMIGGRLFYACFNTAFIRNSLLQFSVRDLDKIGKKGKSICGPAFCLELLFGPSRANYLFSASSGDFSED</sequence>
<keyword evidence="1" id="KW-0378">Hydrolase</keyword>
<dbReference type="GO" id="GO:0046856">
    <property type="term" value="P:phosphatidylinositol dephosphorylation"/>
    <property type="evidence" value="ECO:0007669"/>
    <property type="project" value="TreeGrafter"/>
</dbReference>
<dbReference type="SMART" id="SM01326">
    <property type="entry name" value="PTEN_C2"/>
    <property type="match status" value="1"/>
</dbReference>
<dbReference type="PANTHER" id="PTHR12305">
    <property type="entry name" value="PHOSPHATASE WITH HOMOLOGY TO TENSIN"/>
    <property type="match status" value="1"/>
</dbReference>
<dbReference type="InterPro" id="IPR051281">
    <property type="entry name" value="Dual-spec_lipid-protein_phosph"/>
</dbReference>
<keyword evidence="6" id="KW-1185">Reference proteome</keyword>
<dbReference type="AlphaFoldDB" id="A0A4S4DPX5"/>
<reference evidence="5 6" key="1">
    <citation type="journal article" date="2018" name="Proc. Natl. Acad. Sci. U.S.A.">
        <title>Draft genome sequence of Camellia sinensis var. sinensis provides insights into the evolution of the tea genome and tea quality.</title>
        <authorList>
            <person name="Wei C."/>
            <person name="Yang H."/>
            <person name="Wang S."/>
            <person name="Zhao J."/>
            <person name="Liu C."/>
            <person name="Gao L."/>
            <person name="Xia E."/>
            <person name="Lu Y."/>
            <person name="Tai Y."/>
            <person name="She G."/>
            <person name="Sun J."/>
            <person name="Cao H."/>
            <person name="Tong W."/>
            <person name="Gao Q."/>
            <person name="Li Y."/>
            <person name="Deng W."/>
            <person name="Jiang X."/>
            <person name="Wang W."/>
            <person name="Chen Q."/>
            <person name="Zhang S."/>
            <person name="Li H."/>
            <person name="Wu J."/>
            <person name="Wang P."/>
            <person name="Li P."/>
            <person name="Shi C."/>
            <person name="Zheng F."/>
            <person name="Jian J."/>
            <person name="Huang B."/>
            <person name="Shan D."/>
            <person name="Shi M."/>
            <person name="Fang C."/>
            <person name="Yue Y."/>
            <person name="Li F."/>
            <person name="Li D."/>
            <person name="Wei S."/>
            <person name="Han B."/>
            <person name="Jiang C."/>
            <person name="Yin Y."/>
            <person name="Xia T."/>
            <person name="Zhang Z."/>
            <person name="Bennetzen J.L."/>
            <person name="Zhao S."/>
            <person name="Wan X."/>
        </authorList>
    </citation>
    <scope>NUCLEOTIDE SEQUENCE [LARGE SCALE GENOMIC DNA]</scope>
    <source>
        <strain evidence="6">cv. Shuchazao</strain>
        <tissue evidence="5">Leaf</tissue>
    </source>
</reference>
<accession>A0A4S4DPX5</accession>
<dbReference type="Gene3D" id="2.60.40.1110">
    <property type="match status" value="1"/>
</dbReference>
<feature type="domain" description="Phosphatase tensin-type" evidence="3">
    <location>
        <begin position="44"/>
        <end position="154"/>
    </location>
</feature>
<dbReference type="InterPro" id="IPR029021">
    <property type="entry name" value="Prot-tyrosine_phosphatase-like"/>
</dbReference>
<dbReference type="GO" id="GO:0016314">
    <property type="term" value="F:phosphatidylinositol-3,4,5-trisphosphate 3-phosphatase activity"/>
    <property type="evidence" value="ECO:0007669"/>
    <property type="project" value="TreeGrafter"/>
</dbReference>
<evidence type="ECO:0000313" key="5">
    <source>
        <dbReference type="EMBL" id="THG05133.1"/>
    </source>
</evidence>
<dbReference type="EMBL" id="SDRB02010666">
    <property type="protein sequence ID" value="THG05133.1"/>
    <property type="molecule type" value="Genomic_DNA"/>
</dbReference>
<name>A0A4S4DPX5_CAMSN</name>
<dbReference type="PANTHER" id="PTHR12305:SF60">
    <property type="entry name" value="PHOSPHATIDYLINOSITOL 3,4,5-TRISPHOSPHATE 3-PHOSPHATASE TPTE2-RELATED"/>
    <property type="match status" value="1"/>
</dbReference>
<dbReference type="Gene3D" id="3.90.190.10">
    <property type="entry name" value="Protein tyrosine phosphatase superfamily"/>
    <property type="match status" value="2"/>
</dbReference>
<dbReference type="SUPFAM" id="SSF49562">
    <property type="entry name" value="C2 domain (Calcium/lipid-binding domain, CaLB)"/>
    <property type="match status" value="1"/>
</dbReference>
<dbReference type="Pfam" id="PF10409">
    <property type="entry name" value="PTEN_C2"/>
    <property type="match status" value="1"/>
</dbReference>
<comment type="caution">
    <text evidence="5">The sequence shown here is derived from an EMBL/GenBank/DDBJ whole genome shotgun (WGS) entry which is preliminary data.</text>
</comment>
<evidence type="ECO:0008006" key="7">
    <source>
        <dbReference type="Google" id="ProtNLM"/>
    </source>
</evidence>
<evidence type="ECO:0000259" key="3">
    <source>
        <dbReference type="PROSITE" id="PS51181"/>
    </source>
</evidence>
<dbReference type="PROSITE" id="PS51181">
    <property type="entry name" value="PPASE_TENSIN"/>
    <property type="match status" value="1"/>
</dbReference>
<dbReference type="SUPFAM" id="SSF52799">
    <property type="entry name" value="(Phosphotyrosine protein) phosphatases II"/>
    <property type="match status" value="1"/>
</dbReference>
<evidence type="ECO:0000313" key="6">
    <source>
        <dbReference type="Proteomes" id="UP000306102"/>
    </source>
</evidence>
<dbReference type="GO" id="GO:0004725">
    <property type="term" value="F:protein tyrosine phosphatase activity"/>
    <property type="evidence" value="ECO:0007669"/>
    <property type="project" value="TreeGrafter"/>
</dbReference>
<dbReference type="Proteomes" id="UP000306102">
    <property type="component" value="Unassembled WGS sequence"/>
</dbReference>
<dbReference type="PROSITE" id="PS51182">
    <property type="entry name" value="C2_TENSIN"/>
    <property type="match status" value="1"/>
</dbReference>
<evidence type="ECO:0000256" key="1">
    <source>
        <dbReference type="ARBA" id="ARBA00022801"/>
    </source>
</evidence>
<dbReference type="InterPro" id="IPR029023">
    <property type="entry name" value="Tensin_phosphatase"/>
</dbReference>
<dbReference type="InterPro" id="IPR014020">
    <property type="entry name" value="Tensin_C2-dom"/>
</dbReference>
<keyword evidence="2" id="KW-0904">Protein phosphatase</keyword>